<reference evidence="1" key="1">
    <citation type="submission" date="2021-01" db="EMBL/GenBank/DDBJ databases">
        <authorList>
            <consortium name="Genoscope - CEA"/>
            <person name="William W."/>
        </authorList>
    </citation>
    <scope>NUCLEOTIDE SEQUENCE</scope>
</reference>
<protein>
    <submittedName>
        <fullName evidence="1">(rape) hypothetical protein</fullName>
    </submittedName>
</protein>
<name>A0A816NPM8_BRANA</name>
<sequence length="63" mass="6909">MVFSIFFPVLSRAGPLCSLILGIPSQEPVTHRLVHADQSHRVHNNCYIGICKGHLMSSFDSSG</sequence>
<dbReference type="Proteomes" id="UP001295469">
    <property type="component" value="Chromosome A09"/>
</dbReference>
<dbReference type="EMBL" id="HG994363">
    <property type="protein sequence ID" value="CAF2037469.1"/>
    <property type="molecule type" value="Genomic_DNA"/>
</dbReference>
<accession>A0A816NPM8</accession>
<proteinExistence type="predicted"/>
<organism evidence="1">
    <name type="scientific">Brassica napus</name>
    <name type="common">Rape</name>
    <dbReference type="NCBI Taxonomy" id="3708"/>
    <lineage>
        <taxon>Eukaryota</taxon>
        <taxon>Viridiplantae</taxon>
        <taxon>Streptophyta</taxon>
        <taxon>Embryophyta</taxon>
        <taxon>Tracheophyta</taxon>
        <taxon>Spermatophyta</taxon>
        <taxon>Magnoliopsida</taxon>
        <taxon>eudicotyledons</taxon>
        <taxon>Gunneridae</taxon>
        <taxon>Pentapetalae</taxon>
        <taxon>rosids</taxon>
        <taxon>malvids</taxon>
        <taxon>Brassicales</taxon>
        <taxon>Brassicaceae</taxon>
        <taxon>Brassiceae</taxon>
        <taxon>Brassica</taxon>
    </lineage>
</organism>
<gene>
    <name evidence="1" type="ORF">DARMORV10_A09P09100.1</name>
</gene>
<evidence type="ECO:0000313" key="1">
    <source>
        <dbReference type="EMBL" id="CAF2037469.1"/>
    </source>
</evidence>
<dbReference type="AlphaFoldDB" id="A0A816NPM8"/>